<gene>
    <name evidence="2" type="ORF">KVV02_006819</name>
</gene>
<organism evidence="2 3">
    <name type="scientific">Mortierella alpina</name>
    <name type="common">Oleaginous fungus</name>
    <name type="synonym">Mortierella renispora</name>
    <dbReference type="NCBI Taxonomy" id="64518"/>
    <lineage>
        <taxon>Eukaryota</taxon>
        <taxon>Fungi</taxon>
        <taxon>Fungi incertae sedis</taxon>
        <taxon>Mucoromycota</taxon>
        <taxon>Mortierellomycotina</taxon>
        <taxon>Mortierellomycetes</taxon>
        <taxon>Mortierellales</taxon>
        <taxon>Mortierellaceae</taxon>
        <taxon>Mortierella</taxon>
    </lineage>
</organism>
<feature type="region of interest" description="Disordered" evidence="1">
    <location>
        <begin position="44"/>
        <end position="98"/>
    </location>
</feature>
<accession>A0A9P8CUF1</accession>
<evidence type="ECO:0000313" key="3">
    <source>
        <dbReference type="Proteomes" id="UP000717515"/>
    </source>
</evidence>
<dbReference type="InterPro" id="IPR018811">
    <property type="entry name" value="MRX11"/>
</dbReference>
<evidence type="ECO:0000256" key="1">
    <source>
        <dbReference type="SAM" id="MobiDB-lite"/>
    </source>
</evidence>
<dbReference type="Pfam" id="PF10306">
    <property type="entry name" value="FLILHELTA"/>
    <property type="match status" value="1"/>
</dbReference>
<dbReference type="GO" id="GO:0005739">
    <property type="term" value="C:mitochondrion"/>
    <property type="evidence" value="ECO:0007669"/>
    <property type="project" value="TreeGrafter"/>
</dbReference>
<dbReference type="PANTHER" id="PTHR28002">
    <property type="entry name" value="MIOREX COMPLEX COMPONENT 11"/>
    <property type="match status" value="1"/>
</dbReference>
<name>A0A9P8CUF1_MORAP</name>
<dbReference type="Proteomes" id="UP000717515">
    <property type="component" value="Unassembled WGS sequence"/>
</dbReference>
<protein>
    <submittedName>
        <fullName evidence="2">Uncharacterized protein</fullName>
    </submittedName>
</protein>
<evidence type="ECO:0000313" key="2">
    <source>
        <dbReference type="EMBL" id="KAG9320498.1"/>
    </source>
</evidence>
<feature type="compositionally biased region" description="Low complexity" evidence="1">
    <location>
        <begin position="72"/>
        <end position="91"/>
    </location>
</feature>
<sequence length="246" mass="26819">MQLPVRPEFPCSPMATYMTSSRACPTSSARYLSVSQHLRLQRTNVAIPAHPRPRLRKAEAPRCPRRTYSGHPSTPSTPSTPSMSSTPSTASRQPGERKLSRFRQYAEQFKNKPASHLLSFGILHEITAVVPLPIVYFALAETGLKIPFPEQAMEEGNKFVGRVAKYYGWNLEGADGARVMLNMATSYAVVKVNNVSMAVFFECEGPASRATGAVCVDDPLDSDADRVAGGKLLEALSTMREVEGAG</sequence>
<dbReference type="EMBL" id="JAIFTL010000285">
    <property type="protein sequence ID" value="KAG9320498.1"/>
    <property type="molecule type" value="Genomic_DNA"/>
</dbReference>
<dbReference type="AlphaFoldDB" id="A0A9P8CUF1"/>
<comment type="caution">
    <text evidence="2">The sequence shown here is derived from an EMBL/GenBank/DDBJ whole genome shotgun (WGS) entry which is preliminary data.</text>
</comment>
<proteinExistence type="predicted"/>
<reference evidence="2" key="1">
    <citation type="submission" date="2021-07" db="EMBL/GenBank/DDBJ databases">
        <title>Draft genome of Mortierella alpina, strain LL118, isolated from an aspen leaf litter sample.</title>
        <authorList>
            <person name="Yang S."/>
            <person name="Vinatzer B.A."/>
        </authorList>
    </citation>
    <scope>NUCLEOTIDE SEQUENCE</scope>
    <source>
        <strain evidence="2">LL118</strain>
    </source>
</reference>
<dbReference type="PANTHER" id="PTHR28002:SF1">
    <property type="entry name" value="MIOREX COMPLEX COMPONENT 11"/>
    <property type="match status" value="1"/>
</dbReference>